<reference evidence="2 3" key="1">
    <citation type="submission" date="2012-08" db="EMBL/GenBank/DDBJ databases">
        <title>Oryza genome evolution.</title>
        <authorList>
            <person name="Wing R.A."/>
        </authorList>
    </citation>
    <scope>NUCLEOTIDE SEQUENCE</scope>
</reference>
<dbReference type="PANTHER" id="PTHR48143">
    <property type="entry name" value="ZINC FINGER GRF-TYPE DOMAIN-CONTAINING PROTEIN"/>
    <property type="match status" value="1"/>
</dbReference>
<evidence type="ECO:0000313" key="2">
    <source>
        <dbReference type="EnsemblPlants" id="LPERR08G06900.1"/>
    </source>
</evidence>
<reference evidence="2" key="3">
    <citation type="submission" date="2015-04" db="UniProtKB">
        <authorList>
            <consortium name="EnsemblPlants"/>
        </authorList>
    </citation>
    <scope>IDENTIFICATION</scope>
</reference>
<dbReference type="Proteomes" id="UP000032180">
    <property type="component" value="Chromosome 8"/>
</dbReference>
<name>A0A0D9X5V4_9ORYZ</name>
<feature type="region of interest" description="Disordered" evidence="1">
    <location>
        <begin position="76"/>
        <end position="104"/>
    </location>
</feature>
<sequence length="104" mass="12060">MSSSTRDYTPPKRKAPTTSPEGIEVPMCFCGDLCQVVKSDEYSDTYGRKVFLCDNYDYEPPRIFVGTPIRVKRRRRRGAKVINKNRVSDRSNLNTRKLRLVKQT</sequence>
<feature type="region of interest" description="Disordered" evidence="1">
    <location>
        <begin position="1"/>
        <end position="22"/>
    </location>
</feature>
<organism evidence="2 3">
    <name type="scientific">Leersia perrieri</name>
    <dbReference type="NCBI Taxonomy" id="77586"/>
    <lineage>
        <taxon>Eukaryota</taxon>
        <taxon>Viridiplantae</taxon>
        <taxon>Streptophyta</taxon>
        <taxon>Embryophyta</taxon>
        <taxon>Tracheophyta</taxon>
        <taxon>Spermatophyta</taxon>
        <taxon>Magnoliopsida</taxon>
        <taxon>Liliopsida</taxon>
        <taxon>Poales</taxon>
        <taxon>Poaceae</taxon>
        <taxon>BOP clade</taxon>
        <taxon>Oryzoideae</taxon>
        <taxon>Oryzeae</taxon>
        <taxon>Oryzinae</taxon>
        <taxon>Leersia</taxon>
    </lineage>
</organism>
<protein>
    <submittedName>
        <fullName evidence="2">Uncharacterized protein</fullName>
    </submittedName>
</protein>
<dbReference type="HOGENOM" id="CLU_2254006_0_0_1"/>
<evidence type="ECO:0000313" key="3">
    <source>
        <dbReference type="Proteomes" id="UP000032180"/>
    </source>
</evidence>
<reference evidence="3" key="2">
    <citation type="submission" date="2013-12" db="EMBL/GenBank/DDBJ databases">
        <authorList>
            <person name="Yu Y."/>
            <person name="Lee S."/>
            <person name="de Baynast K."/>
            <person name="Wissotski M."/>
            <person name="Liu L."/>
            <person name="Talag J."/>
            <person name="Goicoechea J."/>
            <person name="Angelova A."/>
            <person name="Jetty R."/>
            <person name="Kudrna D."/>
            <person name="Golser W."/>
            <person name="Rivera L."/>
            <person name="Zhang J."/>
            <person name="Wing R."/>
        </authorList>
    </citation>
    <scope>NUCLEOTIDE SEQUENCE</scope>
</reference>
<keyword evidence="3" id="KW-1185">Reference proteome</keyword>
<dbReference type="Gramene" id="LPERR08G06900.1">
    <property type="protein sequence ID" value="LPERR08G06900.1"/>
    <property type="gene ID" value="LPERR08G06900"/>
</dbReference>
<accession>A0A0D9X5V4</accession>
<dbReference type="AlphaFoldDB" id="A0A0D9X5V4"/>
<evidence type="ECO:0000256" key="1">
    <source>
        <dbReference type="SAM" id="MobiDB-lite"/>
    </source>
</evidence>
<proteinExistence type="predicted"/>
<dbReference type="PANTHER" id="PTHR48143:SF1">
    <property type="entry name" value="ZINC FINGER GRF-TYPE DOMAIN-CONTAINING PROTEIN"/>
    <property type="match status" value="1"/>
</dbReference>
<dbReference type="EnsemblPlants" id="LPERR08G06900.1">
    <property type="protein sequence ID" value="LPERR08G06900.1"/>
    <property type="gene ID" value="LPERR08G06900"/>
</dbReference>